<accession>A0ABS8G367</accession>
<dbReference type="RefSeq" id="WP_227708447.1">
    <property type="nucleotide sequence ID" value="NZ_JAJEQX010000026.1"/>
</dbReference>
<evidence type="ECO:0000256" key="4">
    <source>
        <dbReference type="ARBA" id="ARBA00022729"/>
    </source>
</evidence>
<feature type="chain" id="PRO_5046310155" evidence="5">
    <location>
        <begin position="23"/>
        <end position="455"/>
    </location>
</feature>
<reference evidence="6 7" key="1">
    <citation type="submission" date="2021-10" db="EMBL/GenBank/DDBJ databases">
        <title>Anaerobic single-cell dispensing facilitates the cultivation of human gut bacteria.</title>
        <authorList>
            <person name="Afrizal A."/>
        </authorList>
    </citation>
    <scope>NUCLEOTIDE SEQUENCE [LARGE SCALE GENOMIC DNA]</scope>
    <source>
        <strain evidence="6 7">CLA-AA-H200</strain>
    </source>
</reference>
<evidence type="ECO:0000256" key="3">
    <source>
        <dbReference type="ARBA" id="ARBA00022448"/>
    </source>
</evidence>
<dbReference type="PANTHER" id="PTHR43649:SF31">
    <property type="entry name" value="SN-GLYCEROL-3-PHOSPHATE-BINDING PERIPLASMIC PROTEIN UGPB"/>
    <property type="match status" value="1"/>
</dbReference>
<dbReference type="Gene3D" id="3.40.190.10">
    <property type="entry name" value="Periplasmic binding protein-like II"/>
    <property type="match status" value="2"/>
</dbReference>
<keyword evidence="7" id="KW-1185">Reference proteome</keyword>
<evidence type="ECO:0000313" key="6">
    <source>
        <dbReference type="EMBL" id="MCC2255374.1"/>
    </source>
</evidence>
<comment type="caution">
    <text evidence="6">The sequence shown here is derived from an EMBL/GenBank/DDBJ whole genome shotgun (WGS) entry which is preliminary data.</text>
</comment>
<sequence>MKMKKVISLGLAAAMTVSLLTACGQTTEESSTSSDGNVQIEYWHTMSGVNGEAMEAVVNTFNETVGAENGITVKSVYQGDDVSEKLKTLAQANDTKNFPNVAQIVGAGVPSALDYEQLIKVEDMYEKGENITVAKEDLDEHSVRAFSYQDELICMPFNVSSILLYYNKDMFEEVGLDPENPPQTIAEMAEACEKLLVKDGDTVTRYGLNVAVRRYQLANWIGGQGEYNFFGNNEGGRAGMMTEVTFGEDGSLDKFLTEWQKVVDTGAYKEVEDNINEEFSMGLFGMAIMSSARIGTIDSLVGDKFEWATAPLPKVDAADTGGTAVGGSCLAMFDKGDEAQVDASWIFTQYLASPEAQIAFDTATGYLPVNTKVYDEADMQTYMEENPNYTVAVDQMRNSNVNVQEPFDIINWELDEIIKNNMAEFGAGNQDKDTTCTNIVEQCNEKLAEYARANG</sequence>
<dbReference type="EMBL" id="JAJEQX010000026">
    <property type="protein sequence ID" value="MCC2255374.1"/>
    <property type="molecule type" value="Genomic_DNA"/>
</dbReference>
<protein>
    <submittedName>
        <fullName evidence="6">ABC transporter substrate-binding protein</fullName>
    </submittedName>
</protein>
<dbReference type="InterPro" id="IPR006059">
    <property type="entry name" value="SBP"/>
</dbReference>
<name>A0ABS8G367_9FIRM</name>
<organism evidence="6 7">
    <name type="scientific">Ruminococcus turbiniformis</name>
    <dbReference type="NCBI Taxonomy" id="2881258"/>
    <lineage>
        <taxon>Bacteria</taxon>
        <taxon>Bacillati</taxon>
        <taxon>Bacillota</taxon>
        <taxon>Clostridia</taxon>
        <taxon>Eubacteriales</taxon>
        <taxon>Oscillospiraceae</taxon>
        <taxon>Ruminococcus</taxon>
    </lineage>
</organism>
<dbReference type="PANTHER" id="PTHR43649">
    <property type="entry name" value="ARABINOSE-BINDING PROTEIN-RELATED"/>
    <property type="match status" value="1"/>
</dbReference>
<evidence type="ECO:0000313" key="7">
    <source>
        <dbReference type="Proteomes" id="UP001198151"/>
    </source>
</evidence>
<evidence type="ECO:0000256" key="5">
    <source>
        <dbReference type="SAM" id="SignalP"/>
    </source>
</evidence>
<evidence type="ECO:0000256" key="2">
    <source>
        <dbReference type="ARBA" id="ARBA00008520"/>
    </source>
</evidence>
<dbReference type="CDD" id="cd14748">
    <property type="entry name" value="PBP2_UgpB"/>
    <property type="match status" value="1"/>
</dbReference>
<proteinExistence type="inferred from homology"/>
<dbReference type="Proteomes" id="UP001198151">
    <property type="component" value="Unassembled WGS sequence"/>
</dbReference>
<dbReference type="SUPFAM" id="SSF53850">
    <property type="entry name" value="Periplasmic binding protein-like II"/>
    <property type="match status" value="1"/>
</dbReference>
<keyword evidence="3" id="KW-0813">Transport</keyword>
<dbReference type="Pfam" id="PF13416">
    <property type="entry name" value="SBP_bac_8"/>
    <property type="match status" value="1"/>
</dbReference>
<feature type="signal peptide" evidence="5">
    <location>
        <begin position="1"/>
        <end position="22"/>
    </location>
</feature>
<dbReference type="PROSITE" id="PS51257">
    <property type="entry name" value="PROKAR_LIPOPROTEIN"/>
    <property type="match status" value="1"/>
</dbReference>
<comment type="subcellular location">
    <subcellularLocation>
        <location evidence="1">Cell envelope</location>
    </subcellularLocation>
</comment>
<dbReference type="InterPro" id="IPR050490">
    <property type="entry name" value="Bact_solute-bd_prot1"/>
</dbReference>
<evidence type="ECO:0000256" key="1">
    <source>
        <dbReference type="ARBA" id="ARBA00004196"/>
    </source>
</evidence>
<comment type="similarity">
    <text evidence="2">Belongs to the bacterial solute-binding protein 1 family.</text>
</comment>
<gene>
    <name evidence="6" type="ORF">LKD70_13275</name>
</gene>
<keyword evidence="4 5" id="KW-0732">Signal</keyword>